<dbReference type="AlphaFoldDB" id="H0ENP6"/>
<dbReference type="HOGENOM" id="CLU_095770_2_0_1"/>
<keyword evidence="2" id="KW-1185">Reference proteome</keyword>
<accession>H0ENP6</accession>
<dbReference type="InterPro" id="IPR054208">
    <property type="entry name" value="DUF6914"/>
</dbReference>
<name>H0ENP6_GLAL7</name>
<dbReference type="OrthoDB" id="2679825at2759"/>
<reference evidence="1 2" key="1">
    <citation type="journal article" date="2012" name="Eukaryot. Cell">
        <title>Genome sequence of the fungus Glarea lozoyensis: the first genome sequence of a species from the Helotiaceae family.</title>
        <authorList>
            <person name="Youssar L."/>
            <person name="Gruening B.A."/>
            <person name="Erxleben A."/>
            <person name="Guenther S."/>
            <person name="Huettel W."/>
        </authorList>
    </citation>
    <scope>NUCLEOTIDE SEQUENCE [LARGE SCALE GENOMIC DNA]</scope>
    <source>
        <strain evidence="2">ATCC 74030 / MF5533</strain>
    </source>
</reference>
<evidence type="ECO:0000313" key="1">
    <source>
        <dbReference type="EMBL" id="EHK99855.1"/>
    </source>
</evidence>
<dbReference type="Proteomes" id="UP000005446">
    <property type="component" value="Unassembled WGS sequence"/>
</dbReference>
<dbReference type="InParanoid" id="H0ENP6"/>
<comment type="caution">
    <text evidence="1">The sequence shown here is derived from an EMBL/GenBank/DDBJ whole genome shotgun (WGS) entry which is preliminary data.</text>
</comment>
<gene>
    <name evidence="1" type="ORF">M7I_4257</name>
</gene>
<protein>
    <submittedName>
        <fullName evidence="1">Uncharacterized protein</fullName>
    </submittedName>
</protein>
<organism evidence="1 2">
    <name type="scientific">Glarea lozoyensis (strain ATCC 74030 / MF5533)</name>
    <dbReference type="NCBI Taxonomy" id="1104152"/>
    <lineage>
        <taxon>Eukaryota</taxon>
        <taxon>Fungi</taxon>
        <taxon>Dikarya</taxon>
        <taxon>Ascomycota</taxon>
        <taxon>Pezizomycotina</taxon>
        <taxon>Leotiomycetes</taxon>
        <taxon>Helotiales</taxon>
        <taxon>Helotiaceae</taxon>
        <taxon>Glarea</taxon>
    </lineage>
</organism>
<evidence type="ECO:0000313" key="2">
    <source>
        <dbReference type="Proteomes" id="UP000005446"/>
    </source>
</evidence>
<sequence length="174" mass="20144">MVPGKKRLYMALFPSGVSNNEERKYHWAFLTGPKLEPGSQIPVPGSQYHAKNLPTGWIYEEKKLEDIRTMPNLLARIVIAKIKNEQRLNGLFRNIPIVNDNPTWRCRSWIENSLTEMIKDGQVVGTSQLNWTVIEDFAREYVRMKTDAGRYQTQQALEGPRPTWDLLESKEIVT</sequence>
<proteinExistence type="predicted"/>
<dbReference type="Pfam" id="PF21858">
    <property type="entry name" value="DUF6914"/>
    <property type="match status" value="1"/>
</dbReference>
<dbReference type="EMBL" id="AGUE01000105">
    <property type="protein sequence ID" value="EHK99855.1"/>
    <property type="molecule type" value="Genomic_DNA"/>
</dbReference>